<dbReference type="OrthoDB" id="7529687at2"/>
<comment type="caution">
    <text evidence="4">The sequence shown here is derived from an EMBL/GenBank/DDBJ whole genome shotgun (WGS) entry which is preliminary data.</text>
</comment>
<dbReference type="PROSITE" id="PS51257">
    <property type="entry name" value="PROKAR_LIPOPROTEIN"/>
    <property type="match status" value="1"/>
</dbReference>
<evidence type="ECO:0000256" key="1">
    <source>
        <dbReference type="SAM" id="MobiDB-lite"/>
    </source>
</evidence>
<feature type="region of interest" description="Disordered" evidence="1">
    <location>
        <begin position="20"/>
        <end position="44"/>
    </location>
</feature>
<dbReference type="InterPro" id="IPR011250">
    <property type="entry name" value="OMP/PagP_B-barrel"/>
</dbReference>
<sequence>MKSVHACIVLLALGACGGGGGGGGATPTPTTPTPAPPSTSTPIVINPGDPIPTNFTGPVILTGTAIESAFGSTGGFGAFSAPVAATIQSSANTSGNLTAGPDSVTLTANGESVVIDLRTSASSSDVTFDGSVFRITTASGSFLIQPQELVTQPMAFSSFGGWAKTSGSGQNPNGTDAIRFGVFGSQTPQGSVPTGSATYTGESIGLANVTTGSQAIIGFTNSDVTISTPDFNTVTFTSANTTFSSLNASTLTNPGDLNFEATGTVSGTGFSATPTNPGRSGRVDGQFFGPAAEEVGGTFGITGSNIVYGGAFGGKKQ</sequence>
<keyword evidence="5" id="KW-1185">Reference proteome</keyword>
<protein>
    <recommendedName>
        <fullName evidence="3">Transferrin-binding protein B C-lobe/N-lobe beta-barrel domain-containing protein</fullName>
    </recommendedName>
</protein>
<feature type="chain" id="PRO_5016162963" description="Transferrin-binding protein B C-lobe/N-lobe beta-barrel domain-containing protein" evidence="2">
    <location>
        <begin position="18"/>
        <end position="317"/>
    </location>
</feature>
<dbReference type="Proteomes" id="UP000245680">
    <property type="component" value="Unassembled WGS sequence"/>
</dbReference>
<dbReference type="AlphaFoldDB" id="A0A2V2L988"/>
<dbReference type="Pfam" id="PF01298">
    <property type="entry name" value="TbpB_B_D"/>
    <property type="match status" value="1"/>
</dbReference>
<gene>
    <name evidence="4" type="ORF">DKT77_14485</name>
</gene>
<dbReference type="InterPro" id="IPR001677">
    <property type="entry name" value="TbpB_B_D"/>
</dbReference>
<evidence type="ECO:0000313" key="4">
    <source>
        <dbReference type="EMBL" id="PWR01805.1"/>
    </source>
</evidence>
<keyword evidence="2" id="KW-0732">Signal</keyword>
<evidence type="ECO:0000313" key="5">
    <source>
        <dbReference type="Proteomes" id="UP000245680"/>
    </source>
</evidence>
<dbReference type="SUPFAM" id="SSF56925">
    <property type="entry name" value="OMPA-like"/>
    <property type="match status" value="1"/>
</dbReference>
<name>A0A2V2L988_9RHOB</name>
<dbReference type="Gene3D" id="2.40.160.90">
    <property type="match status" value="1"/>
</dbReference>
<accession>A0A2V2L988</accession>
<feature type="signal peptide" evidence="2">
    <location>
        <begin position="1"/>
        <end position="17"/>
    </location>
</feature>
<feature type="compositionally biased region" description="Pro residues" evidence="1">
    <location>
        <begin position="29"/>
        <end position="39"/>
    </location>
</feature>
<dbReference type="EMBL" id="QGKU01000047">
    <property type="protein sequence ID" value="PWR01805.1"/>
    <property type="molecule type" value="Genomic_DNA"/>
</dbReference>
<dbReference type="RefSeq" id="WP_109812388.1">
    <property type="nucleotide sequence ID" value="NZ_QGKU01000047.1"/>
</dbReference>
<evidence type="ECO:0000259" key="3">
    <source>
        <dbReference type="Pfam" id="PF01298"/>
    </source>
</evidence>
<proteinExistence type="predicted"/>
<evidence type="ECO:0000256" key="2">
    <source>
        <dbReference type="SAM" id="SignalP"/>
    </source>
</evidence>
<reference evidence="4 5" key="1">
    <citation type="submission" date="2018-05" db="EMBL/GenBank/DDBJ databases">
        <title>Rhodobacteraceae gen. nov., sp. nov. isolated from sea water.</title>
        <authorList>
            <person name="Ren Y."/>
        </authorList>
    </citation>
    <scope>NUCLEOTIDE SEQUENCE [LARGE SCALE GENOMIC DNA]</scope>
    <source>
        <strain evidence="4 5">TG-679</strain>
    </source>
</reference>
<organism evidence="4 5">
    <name type="scientific">Meridianimarinicoccus roseus</name>
    <dbReference type="NCBI Taxonomy" id="2072018"/>
    <lineage>
        <taxon>Bacteria</taxon>
        <taxon>Pseudomonadati</taxon>
        <taxon>Pseudomonadota</taxon>
        <taxon>Alphaproteobacteria</taxon>
        <taxon>Rhodobacterales</taxon>
        <taxon>Paracoccaceae</taxon>
        <taxon>Meridianimarinicoccus</taxon>
    </lineage>
</organism>
<feature type="domain" description="Transferrin-binding protein B C-lobe/N-lobe beta-barrel" evidence="3">
    <location>
        <begin position="194"/>
        <end position="316"/>
    </location>
</feature>